<proteinExistence type="predicted"/>
<organism evidence="1 2">
    <name type="scientific">Macroventuria anomochaeta</name>
    <dbReference type="NCBI Taxonomy" id="301207"/>
    <lineage>
        <taxon>Eukaryota</taxon>
        <taxon>Fungi</taxon>
        <taxon>Dikarya</taxon>
        <taxon>Ascomycota</taxon>
        <taxon>Pezizomycotina</taxon>
        <taxon>Dothideomycetes</taxon>
        <taxon>Pleosporomycetidae</taxon>
        <taxon>Pleosporales</taxon>
        <taxon>Pleosporineae</taxon>
        <taxon>Didymellaceae</taxon>
        <taxon>Macroventuria</taxon>
    </lineage>
</organism>
<evidence type="ECO:0000313" key="2">
    <source>
        <dbReference type="Proteomes" id="UP000799754"/>
    </source>
</evidence>
<protein>
    <submittedName>
        <fullName evidence="1">Uncharacterized protein</fullName>
    </submittedName>
</protein>
<dbReference type="EMBL" id="MU006701">
    <property type="protein sequence ID" value="KAF2633696.1"/>
    <property type="molecule type" value="Genomic_DNA"/>
</dbReference>
<dbReference type="Proteomes" id="UP000799754">
    <property type="component" value="Unassembled WGS sequence"/>
</dbReference>
<accession>A0ACB6SH74</accession>
<gene>
    <name evidence="1" type="ORF">BU25DRAFT_405564</name>
</gene>
<comment type="caution">
    <text evidence="1">The sequence shown here is derived from an EMBL/GenBank/DDBJ whole genome shotgun (WGS) entry which is preliminary data.</text>
</comment>
<name>A0ACB6SH74_9PLEO</name>
<evidence type="ECO:0000313" key="1">
    <source>
        <dbReference type="EMBL" id="KAF2633696.1"/>
    </source>
</evidence>
<sequence>MEGATAEAAEALVILSVTTESANRGGTEGGKEGTLVNATSLPQISVPPQHPSTTPYPNHDTLPSHADSRHPEGPRAYSPNEILRSQHLHVHRFAPYLQAAVSPLNDLAPPRAPPGGVLETVRTSGDTVLL</sequence>
<reference evidence="1" key="1">
    <citation type="journal article" date="2020" name="Stud. Mycol.">
        <title>101 Dothideomycetes genomes: a test case for predicting lifestyles and emergence of pathogens.</title>
        <authorList>
            <person name="Haridas S."/>
            <person name="Albert R."/>
            <person name="Binder M."/>
            <person name="Bloem J."/>
            <person name="Labutti K."/>
            <person name="Salamov A."/>
            <person name="Andreopoulos B."/>
            <person name="Baker S."/>
            <person name="Barry K."/>
            <person name="Bills G."/>
            <person name="Bluhm B."/>
            <person name="Cannon C."/>
            <person name="Castanera R."/>
            <person name="Culley D."/>
            <person name="Daum C."/>
            <person name="Ezra D."/>
            <person name="Gonzalez J."/>
            <person name="Henrissat B."/>
            <person name="Kuo A."/>
            <person name="Liang C."/>
            <person name="Lipzen A."/>
            <person name="Lutzoni F."/>
            <person name="Magnuson J."/>
            <person name="Mondo S."/>
            <person name="Nolan M."/>
            <person name="Ohm R."/>
            <person name="Pangilinan J."/>
            <person name="Park H.-J."/>
            <person name="Ramirez L."/>
            <person name="Alfaro M."/>
            <person name="Sun H."/>
            <person name="Tritt A."/>
            <person name="Yoshinaga Y."/>
            <person name="Zwiers L.-H."/>
            <person name="Turgeon B."/>
            <person name="Goodwin S."/>
            <person name="Spatafora J."/>
            <person name="Crous P."/>
            <person name="Grigoriev I."/>
        </authorList>
    </citation>
    <scope>NUCLEOTIDE SEQUENCE</scope>
    <source>
        <strain evidence="1">CBS 525.71</strain>
    </source>
</reference>
<keyword evidence="2" id="KW-1185">Reference proteome</keyword>